<dbReference type="AlphaFoldDB" id="A0A9P6XNB4"/>
<dbReference type="EMBL" id="JAANIU010017954">
    <property type="protein sequence ID" value="KAG1525968.1"/>
    <property type="molecule type" value="Genomic_DNA"/>
</dbReference>
<accession>A0A9P6XNB4</accession>
<keyword evidence="3" id="KW-1185">Reference proteome</keyword>
<gene>
    <name evidence="2" type="ORF">G6F50_018421</name>
</gene>
<comment type="caution">
    <text evidence="2">The sequence shown here is derived from an EMBL/GenBank/DDBJ whole genome shotgun (WGS) entry which is preliminary data.</text>
</comment>
<evidence type="ECO:0000313" key="2">
    <source>
        <dbReference type="EMBL" id="KAG1525968.1"/>
    </source>
</evidence>
<evidence type="ECO:0000256" key="1">
    <source>
        <dbReference type="SAM" id="MobiDB-lite"/>
    </source>
</evidence>
<evidence type="ECO:0000313" key="3">
    <source>
        <dbReference type="Proteomes" id="UP000740926"/>
    </source>
</evidence>
<feature type="compositionally biased region" description="Polar residues" evidence="1">
    <location>
        <begin position="1"/>
        <end position="11"/>
    </location>
</feature>
<protein>
    <submittedName>
        <fullName evidence="2">Uncharacterized protein</fullName>
    </submittedName>
</protein>
<organism evidence="2 3">
    <name type="scientific">Rhizopus delemar</name>
    <dbReference type="NCBI Taxonomy" id="936053"/>
    <lineage>
        <taxon>Eukaryota</taxon>
        <taxon>Fungi</taxon>
        <taxon>Fungi incertae sedis</taxon>
        <taxon>Mucoromycota</taxon>
        <taxon>Mucoromycotina</taxon>
        <taxon>Mucoromycetes</taxon>
        <taxon>Mucorales</taxon>
        <taxon>Mucorineae</taxon>
        <taxon>Rhizopodaceae</taxon>
        <taxon>Rhizopus</taxon>
    </lineage>
</organism>
<dbReference type="Proteomes" id="UP000740926">
    <property type="component" value="Unassembled WGS sequence"/>
</dbReference>
<reference evidence="2 3" key="1">
    <citation type="journal article" date="2020" name="Microb. Genom.">
        <title>Genetic diversity of clinical and environmental Mucorales isolates obtained from an investigation of mucormycosis cases among solid organ transplant recipients.</title>
        <authorList>
            <person name="Nguyen M.H."/>
            <person name="Kaul D."/>
            <person name="Muto C."/>
            <person name="Cheng S.J."/>
            <person name="Richter R.A."/>
            <person name="Bruno V.M."/>
            <person name="Liu G."/>
            <person name="Beyhan S."/>
            <person name="Sundermann A.J."/>
            <person name="Mounaud S."/>
            <person name="Pasculle A.W."/>
            <person name="Nierman W.C."/>
            <person name="Driscoll E."/>
            <person name="Cumbie R."/>
            <person name="Clancy C.J."/>
            <person name="Dupont C.L."/>
        </authorList>
    </citation>
    <scope>NUCLEOTIDE SEQUENCE [LARGE SCALE GENOMIC DNA]</scope>
    <source>
        <strain evidence="2 3">GL24</strain>
    </source>
</reference>
<feature type="region of interest" description="Disordered" evidence="1">
    <location>
        <begin position="1"/>
        <end position="26"/>
    </location>
</feature>
<proteinExistence type="predicted"/>
<name>A0A9P6XNB4_9FUNG</name>
<sequence length="94" mass="9798">MRSRLNTTSRPEASGVEPPTSPVLPPCGTTATLFAAHNATTRDTSRVLAGRTTARATPGKFRRQSVVYRAVSASAVNTCPGPTMARSAVARASI</sequence>